<name>Q0BR61_GRABC</name>
<dbReference type="Proteomes" id="UP000001963">
    <property type="component" value="Chromosome"/>
</dbReference>
<dbReference type="HOGENOM" id="CLU_007383_8_3_5"/>
<evidence type="ECO:0000259" key="1">
    <source>
        <dbReference type="Pfam" id="PF05368"/>
    </source>
</evidence>
<dbReference type="InterPro" id="IPR008030">
    <property type="entry name" value="NmrA-like"/>
</dbReference>
<dbReference type="AlphaFoldDB" id="Q0BR61"/>
<gene>
    <name evidence="2" type="ordered locus">GbCGDNIH1_1793</name>
</gene>
<dbReference type="InterPro" id="IPR036291">
    <property type="entry name" value="NAD(P)-bd_dom_sf"/>
</dbReference>
<protein>
    <submittedName>
        <fullName evidence="2">Nucleoside-diphosphate-sugar epimerase</fullName>
    </submittedName>
</protein>
<evidence type="ECO:0000313" key="3">
    <source>
        <dbReference type="Proteomes" id="UP000001963"/>
    </source>
</evidence>
<sequence length="293" mass="31302">MPVSGPILVFLANGTQGSAVARVARERGHLARGLIRKRSSDSAGHAVIGDLDDPVSLAAAAEGCAHAVLQVPTGEQPTMIRQVGNALDALRHARVRSIVLKLASASRPAPCNEPSFVANAAIEALVRSAGIPVAIVRPTMYLDNLLKPSARADIAERGVFSPPIASEQRIAWTSADDCALAAIVLLEQDRFGGDHLVSGPESVTGDELESRLSAALGKPISYHAEPLDVFERDVDVAMGLGMGRRIASKFRYFREHPDEADQILATVQDPKGLPGFTPTSIKAWARQRRQLFQ</sequence>
<dbReference type="InterPro" id="IPR051604">
    <property type="entry name" value="Ergot_Alk_Oxidoreductase"/>
</dbReference>
<reference evidence="2 3" key="1">
    <citation type="journal article" date="2007" name="J. Bacteriol.">
        <title>Genome sequence analysis of the emerging human pathogenic acetic acid bacterium Granulibacter bethesdensis.</title>
        <authorList>
            <person name="Greenberg D.E."/>
            <person name="Porcella S.F."/>
            <person name="Zelazny A.M."/>
            <person name="Virtaneva K."/>
            <person name="Sturdevant D.E."/>
            <person name="Kupko J.J.III."/>
            <person name="Barbian K.D."/>
            <person name="Babar A."/>
            <person name="Dorward D.W."/>
            <person name="Holland S.M."/>
        </authorList>
    </citation>
    <scope>NUCLEOTIDE SEQUENCE [LARGE SCALE GENOMIC DNA]</scope>
    <source>
        <strain evidence="3">ATCC BAA-1260 / CGDNIH1</strain>
    </source>
</reference>
<dbReference type="Gene3D" id="3.40.50.720">
    <property type="entry name" value="NAD(P)-binding Rossmann-like Domain"/>
    <property type="match status" value="1"/>
</dbReference>
<dbReference type="OrthoDB" id="6434603at2"/>
<keyword evidence="3" id="KW-1185">Reference proteome</keyword>
<dbReference type="RefSeq" id="WP_011632494.1">
    <property type="nucleotide sequence ID" value="NC_008343.2"/>
</dbReference>
<dbReference type="SUPFAM" id="SSF51735">
    <property type="entry name" value="NAD(P)-binding Rossmann-fold domains"/>
    <property type="match status" value="1"/>
</dbReference>
<dbReference type="eggNOG" id="COG0702">
    <property type="taxonomic scope" value="Bacteria"/>
</dbReference>
<feature type="domain" description="NmrA-like" evidence="1">
    <location>
        <begin position="7"/>
        <end position="258"/>
    </location>
</feature>
<evidence type="ECO:0000313" key="2">
    <source>
        <dbReference type="EMBL" id="ABI62691.1"/>
    </source>
</evidence>
<dbReference type="PANTHER" id="PTHR43162:SF1">
    <property type="entry name" value="PRESTALK A DIFFERENTIATION PROTEIN A"/>
    <property type="match status" value="1"/>
</dbReference>
<dbReference type="KEGG" id="gbe:GbCGDNIH1_1793"/>
<organism evidence="2 3">
    <name type="scientific">Granulibacter bethesdensis (strain ATCC BAA-1260 / CGDNIH1)</name>
    <dbReference type="NCBI Taxonomy" id="391165"/>
    <lineage>
        <taxon>Bacteria</taxon>
        <taxon>Pseudomonadati</taxon>
        <taxon>Pseudomonadota</taxon>
        <taxon>Alphaproteobacteria</taxon>
        <taxon>Acetobacterales</taxon>
        <taxon>Acetobacteraceae</taxon>
        <taxon>Granulibacter</taxon>
    </lineage>
</organism>
<dbReference type="PANTHER" id="PTHR43162">
    <property type="match status" value="1"/>
</dbReference>
<dbReference type="STRING" id="391165.GbCGDNIH1_1793"/>
<dbReference type="EMBL" id="CP000394">
    <property type="protein sequence ID" value="ABI62691.1"/>
    <property type="molecule type" value="Genomic_DNA"/>
</dbReference>
<proteinExistence type="predicted"/>
<dbReference type="Pfam" id="PF05368">
    <property type="entry name" value="NmrA"/>
    <property type="match status" value="1"/>
</dbReference>
<accession>Q0BR61</accession>